<evidence type="ECO:0000313" key="3">
    <source>
        <dbReference type="Proteomes" id="UP000663832"/>
    </source>
</evidence>
<feature type="region of interest" description="Disordered" evidence="1">
    <location>
        <begin position="1"/>
        <end position="48"/>
    </location>
</feature>
<dbReference type="EMBL" id="CAJNOM010000193">
    <property type="protein sequence ID" value="CAF1207243.1"/>
    <property type="molecule type" value="Genomic_DNA"/>
</dbReference>
<dbReference type="AlphaFoldDB" id="A0A814WYR8"/>
<name>A0A814WYR8_9BILA</name>
<keyword evidence="3" id="KW-1185">Reference proteome</keyword>
<comment type="caution">
    <text evidence="2">The sequence shown here is derived from an EMBL/GenBank/DDBJ whole genome shotgun (WGS) entry which is preliminary data.</text>
</comment>
<protein>
    <submittedName>
        <fullName evidence="2">Uncharacterized protein</fullName>
    </submittedName>
</protein>
<evidence type="ECO:0000256" key="1">
    <source>
        <dbReference type="SAM" id="MobiDB-lite"/>
    </source>
</evidence>
<reference evidence="2" key="1">
    <citation type="submission" date="2021-02" db="EMBL/GenBank/DDBJ databases">
        <authorList>
            <person name="Nowell W R."/>
        </authorList>
    </citation>
    <scope>NUCLEOTIDE SEQUENCE</scope>
</reference>
<feature type="compositionally biased region" description="Low complexity" evidence="1">
    <location>
        <begin position="9"/>
        <end position="46"/>
    </location>
</feature>
<feature type="region of interest" description="Disordered" evidence="1">
    <location>
        <begin position="208"/>
        <end position="233"/>
    </location>
</feature>
<feature type="compositionally biased region" description="Polar residues" evidence="1">
    <location>
        <begin position="220"/>
        <end position="231"/>
    </location>
</feature>
<dbReference type="OrthoDB" id="6152503at2759"/>
<proteinExistence type="predicted"/>
<organism evidence="2 3">
    <name type="scientific">Adineta steineri</name>
    <dbReference type="NCBI Taxonomy" id="433720"/>
    <lineage>
        <taxon>Eukaryota</taxon>
        <taxon>Metazoa</taxon>
        <taxon>Spiralia</taxon>
        <taxon>Gnathifera</taxon>
        <taxon>Rotifera</taxon>
        <taxon>Eurotatoria</taxon>
        <taxon>Bdelloidea</taxon>
        <taxon>Adinetida</taxon>
        <taxon>Adinetidae</taxon>
        <taxon>Adineta</taxon>
    </lineage>
</organism>
<feature type="region of interest" description="Disordered" evidence="1">
    <location>
        <begin position="271"/>
        <end position="290"/>
    </location>
</feature>
<evidence type="ECO:0000313" key="2">
    <source>
        <dbReference type="EMBL" id="CAF1207243.1"/>
    </source>
</evidence>
<accession>A0A814WYR8</accession>
<sequence length="377" mass="43064">MYQTEQIPNNNNNNNPKTMSDSSRPTSRWSSSRFTATTSRSNNSNNQITPFFVSRKKLFQPIRNNQQSFANLTKTKDEMEEIFKTYYSNNTRLDPFKETVIGTRISSPRTPVPVLNRTSTDTPPDIFRSRHCVSREDMSPLDIHVENQIVIDDNPIVIKSIKIRSSPVVVEPTISTNSSLTALKNLLSVKSNNTISRDITSNSLEHKNMKRSKSAYRQRPISSTTTLNSNPIGIYSLANNRKDPLNFSYSSQEQNQPHILTGTAMTANQRLPTRSARQNQRPKSNTTIPENIFYQPSSIKQNRSSREYDMSQSSAHIITQSVASIPSKCSRYVLITFPRVQTRYNIPTCVERLLLPERFPVLYQNILHSSDRNQNNK</sequence>
<gene>
    <name evidence="2" type="ORF">QVE165_LOCUS26158</name>
</gene>
<dbReference type="Proteomes" id="UP000663832">
    <property type="component" value="Unassembled WGS sequence"/>
</dbReference>